<dbReference type="AlphaFoldDB" id="A0A2U2J4R8"/>
<comment type="caution">
    <text evidence="3">The sequence shown here is derived from an EMBL/GenBank/DDBJ whole genome shotgun (WGS) entry which is preliminary data.</text>
</comment>
<dbReference type="Proteomes" id="UP000245916">
    <property type="component" value="Unassembled WGS sequence"/>
</dbReference>
<dbReference type="InterPro" id="IPR025411">
    <property type="entry name" value="DUF4136"/>
</dbReference>
<dbReference type="PROSITE" id="PS51257">
    <property type="entry name" value="PROKAR_LIPOPROTEIN"/>
    <property type="match status" value="1"/>
</dbReference>
<evidence type="ECO:0000259" key="2">
    <source>
        <dbReference type="Pfam" id="PF13590"/>
    </source>
</evidence>
<reference evidence="3 4" key="1">
    <citation type="submission" date="2018-05" db="EMBL/GenBank/DDBJ databases">
        <title>Genome of Sphingosinicella humi QZX222.</title>
        <authorList>
            <person name="Qiao Z."/>
            <person name="Wang G."/>
        </authorList>
    </citation>
    <scope>NUCLEOTIDE SEQUENCE [LARGE SCALE GENOMIC DNA]</scope>
    <source>
        <strain evidence="3 4">QZX222</strain>
    </source>
</reference>
<dbReference type="RefSeq" id="WP_109271478.1">
    <property type="nucleotide sequence ID" value="NZ_QFFF01000001.1"/>
</dbReference>
<evidence type="ECO:0000313" key="3">
    <source>
        <dbReference type="EMBL" id="PWG03340.1"/>
    </source>
</evidence>
<organism evidence="3 4">
    <name type="scientific">Allosphingosinicella humi</name>
    <dbReference type="NCBI Taxonomy" id="2068657"/>
    <lineage>
        <taxon>Bacteria</taxon>
        <taxon>Pseudomonadati</taxon>
        <taxon>Pseudomonadota</taxon>
        <taxon>Alphaproteobacteria</taxon>
        <taxon>Sphingomonadales</taxon>
        <taxon>Sphingomonadaceae</taxon>
        <taxon>Allosphingosinicella</taxon>
    </lineage>
</organism>
<accession>A0A2U2J4R8</accession>
<feature type="signal peptide" evidence="1">
    <location>
        <begin position="1"/>
        <end position="23"/>
    </location>
</feature>
<keyword evidence="1" id="KW-0732">Signal</keyword>
<name>A0A2U2J4R8_9SPHN</name>
<dbReference type="Pfam" id="PF13590">
    <property type="entry name" value="DUF4136"/>
    <property type="match status" value="1"/>
</dbReference>
<dbReference type="EMBL" id="QFFF01000001">
    <property type="protein sequence ID" value="PWG03340.1"/>
    <property type="molecule type" value="Genomic_DNA"/>
</dbReference>
<feature type="domain" description="DUF4136" evidence="2">
    <location>
        <begin position="40"/>
        <end position="203"/>
    </location>
</feature>
<protein>
    <submittedName>
        <fullName evidence="3">DUF4136 domain-containing protein</fullName>
    </submittedName>
</protein>
<feature type="chain" id="PRO_5015712463" evidence="1">
    <location>
        <begin position="24"/>
        <end position="219"/>
    </location>
</feature>
<gene>
    <name evidence="3" type="ORF">DF286_11025</name>
</gene>
<dbReference type="Gene3D" id="3.30.160.670">
    <property type="match status" value="1"/>
</dbReference>
<proteinExistence type="predicted"/>
<evidence type="ECO:0000256" key="1">
    <source>
        <dbReference type="SAM" id="SignalP"/>
    </source>
</evidence>
<sequence length="219" mass="24326">MSLSKKFLALAAPVALLTLSACATGFPAQVSRFQAMPAPQGQSFVIQAANPEDRGGLEFSQYADLVRRNLLAEGYSEAPSPDAATLLVTLDYGVDNGRTAVRTYPSSRFGYGGFYDPFYSRWGYFGHRAHPFYYGWHDPFWYRPLAYDVDTYTVYTSFVDMDIRRTADGQSVFEGTAQARSRTNELPVLVPNLVEAMFTGFPGRSGETVKITVPPPQDR</sequence>
<evidence type="ECO:0000313" key="4">
    <source>
        <dbReference type="Proteomes" id="UP000245916"/>
    </source>
</evidence>
<keyword evidence="4" id="KW-1185">Reference proteome</keyword>
<dbReference type="OrthoDB" id="7501218at2"/>